<evidence type="ECO:0000313" key="2">
    <source>
        <dbReference type="EMBL" id="OXA96844.1"/>
    </source>
</evidence>
<evidence type="ECO:0000313" key="1">
    <source>
        <dbReference type="EMBL" id="KFF18408.1"/>
    </source>
</evidence>
<comment type="caution">
    <text evidence="1">The sequence shown here is derived from an EMBL/GenBank/DDBJ whole genome shotgun (WGS) entry which is preliminary data.</text>
</comment>
<name>A0A086ANZ4_FLAHY</name>
<sequence length="119" mass="14055">MTILKAQEKIKDTLFLKLDGKYIYESKYDSKQYTIEDNNDIKNGAIYFKEFKIVNNIKPKKIVCFKKFAQSSKMYNENDKKKLSELKVMNLFDSHIVILVNKKNKKAEYVQIGPVYITE</sequence>
<evidence type="ECO:0000313" key="3">
    <source>
        <dbReference type="Proteomes" id="UP000028712"/>
    </source>
</evidence>
<dbReference type="STRING" id="991.IW20_05795"/>
<evidence type="ECO:0000313" key="4">
    <source>
        <dbReference type="Proteomes" id="UP000198424"/>
    </source>
</evidence>
<reference evidence="2 4" key="2">
    <citation type="submission" date="2016-11" db="EMBL/GenBank/DDBJ databases">
        <title>Whole genomes of Flavobacteriaceae.</title>
        <authorList>
            <person name="Stine C."/>
            <person name="Li C."/>
            <person name="Tadesse D."/>
        </authorList>
    </citation>
    <scope>NUCLEOTIDE SEQUENCE [LARGE SCALE GENOMIC DNA]</scope>
    <source>
        <strain evidence="2 4">ATCC 29551</strain>
    </source>
</reference>
<keyword evidence="4" id="KW-1185">Reference proteome</keyword>
<dbReference type="Proteomes" id="UP000198424">
    <property type="component" value="Unassembled WGS sequence"/>
</dbReference>
<gene>
    <name evidence="2" type="ORF">B0A62_06220</name>
    <name evidence="1" type="ORF">IW20_05795</name>
</gene>
<dbReference type="RefSeq" id="WP_035619743.1">
    <property type="nucleotide sequence ID" value="NZ_JBEWQG010000017.1"/>
</dbReference>
<proteinExistence type="predicted"/>
<dbReference type="eggNOG" id="ENOG502ZY5E">
    <property type="taxonomic scope" value="Bacteria"/>
</dbReference>
<protein>
    <submittedName>
        <fullName evidence="1">Uncharacterized protein</fullName>
    </submittedName>
</protein>
<dbReference type="Proteomes" id="UP000028712">
    <property type="component" value="Unassembled WGS sequence"/>
</dbReference>
<dbReference type="AlphaFoldDB" id="A0A086ANZ4"/>
<organism evidence="1 3">
    <name type="scientific">Flavobacterium hydatis</name>
    <name type="common">Cytophaga aquatilis</name>
    <dbReference type="NCBI Taxonomy" id="991"/>
    <lineage>
        <taxon>Bacteria</taxon>
        <taxon>Pseudomonadati</taxon>
        <taxon>Bacteroidota</taxon>
        <taxon>Flavobacteriia</taxon>
        <taxon>Flavobacteriales</taxon>
        <taxon>Flavobacteriaceae</taxon>
        <taxon>Flavobacterium</taxon>
    </lineage>
</organism>
<dbReference type="EMBL" id="MUGY01000004">
    <property type="protein sequence ID" value="OXA96844.1"/>
    <property type="molecule type" value="Genomic_DNA"/>
</dbReference>
<reference evidence="1 3" key="1">
    <citation type="submission" date="2014-07" db="EMBL/GenBank/DDBJ databases">
        <title>Genome of Flavobacterium hydatis DSM 2063.</title>
        <authorList>
            <person name="Pipes S.E."/>
            <person name="Stropko S.J."/>
            <person name="Newman J.D."/>
        </authorList>
    </citation>
    <scope>NUCLEOTIDE SEQUENCE [LARGE SCALE GENOMIC DNA]</scope>
    <source>
        <strain evidence="1 3">DSM 2063</strain>
    </source>
</reference>
<accession>A0A086ANZ4</accession>
<dbReference type="OrthoDB" id="1362526at2"/>
<dbReference type="EMBL" id="JPRM01000006">
    <property type="protein sequence ID" value="KFF18408.1"/>
    <property type="molecule type" value="Genomic_DNA"/>
</dbReference>